<dbReference type="InterPro" id="IPR001875">
    <property type="entry name" value="DED_dom"/>
</dbReference>
<proteinExistence type="inferred from homology"/>
<dbReference type="GO" id="GO:0042981">
    <property type="term" value="P:regulation of apoptotic process"/>
    <property type="evidence" value="ECO:0007669"/>
    <property type="project" value="InterPro"/>
</dbReference>
<dbReference type="GO" id="GO:0006915">
    <property type="term" value="P:apoptotic process"/>
    <property type="evidence" value="ECO:0007669"/>
    <property type="project" value="UniProtKB-KW"/>
</dbReference>
<dbReference type="Pfam" id="PF01335">
    <property type="entry name" value="DED"/>
    <property type="match status" value="1"/>
</dbReference>
<feature type="domain" description="DED" evidence="6">
    <location>
        <begin position="120"/>
        <end position="200"/>
    </location>
</feature>
<dbReference type="SUPFAM" id="SSF47986">
    <property type="entry name" value="DEATH domain"/>
    <property type="match status" value="2"/>
</dbReference>
<dbReference type="STRING" id="307972.A0A2G8KU04"/>
<keyword evidence="3" id="KW-0677">Repeat</keyword>
<dbReference type="CDD" id="cd00045">
    <property type="entry name" value="DED"/>
    <property type="match status" value="1"/>
</dbReference>
<dbReference type="PROSITE" id="PS50208">
    <property type="entry name" value="CASPASE_P20"/>
    <property type="match status" value="1"/>
</dbReference>
<evidence type="ECO:0000259" key="6">
    <source>
        <dbReference type="PROSITE" id="PS50168"/>
    </source>
</evidence>
<feature type="compositionally biased region" description="Basic and acidic residues" evidence="5">
    <location>
        <begin position="453"/>
        <end position="462"/>
    </location>
</feature>
<feature type="domain" description="Caspase family p20" evidence="8">
    <location>
        <begin position="507"/>
        <end position="624"/>
    </location>
</feature>
<feature type="region of interest" description="Disordered" evidence="5">
    <location>
        <begin position="301"/>
        <end position="342"/>
    </location>
</feature>
<feature type="domain" description="DED" evidence="6">
    <location>
        <begin position="23"/>
        <end position="103"/>
    </location>
</feature>
<evidence type="ECO:0000259" key="7">
    <source>
        <dbReference type="PROSITE" id="PS50207"/>
    </source>
</evidence>
<accession>A0A2G8KU04</accession>
<dbReference type="InterPro" id="IPR002138">
    <property type="entry name" value="Pept_C14_p10"/>
</dbReference>
<dbReference type="InterPro" id="IPR029030">
    <property type="entry name" value="Caspase-like_dom_sf"/>
</dbReference>
<dbReference type="PROSITE" id="PS50168">
    <property type="entry name" value="DED"/>
    <property type="match status" value="2"/>
</dbReference>
<dbReference type="GO" id="GO:0006508">
    <property type="term" value="P:proteolysis"/>
    <property type="evidence" value="ECO:0007669"/>
    <property type="project" value="InterPro"/>
</dbReference>
<dbReference type="PRINTS" id="PR00376">
    <property type="entry name" value="IL1BCENZYME"/>
</dbReference>
<dbReference type="PANTHER" id="PTHR48169">
    <property type="entry name" value="DED DOMAIN-CONTAINING PROTEIN"/>
    <property type="match status" value="1"/>
</dbReference>
<dbReference type="InterPro" id="IPR001309">
    <property type="entry name" value="Pept_C14_p20"/>
</dbReference>
<comment type="similarity">
    <text evidence="1 4">Belongs to the peptidase C14A family.</text>
</comment>
<gene>
    <name evidence="9" type="ORF">BSL78_11636</name>
</gene>
<dbReference type="SUPFAM" id="SSF52129">
    <property type="entry name" value="Caspase-like"/>
    <property type="match status" value="1"/>
</dbReference>
<dbReference type="Pfam" id="PF00656">
    <property type="entry name" value="Peptidase_C14"/>
    <property type="match status" value="1"/>
</dbReference>
<keyword evidence="2" id="KW-0053">Apoptosis</keyword>
<dbReference type="OrthoDB" id="6114029at2759"/>
<feature type="compositionally biased region" description="Polar residues" evidence="5">
    <location>
        <begin position="443"/>
        <end position="452"/>
    </location>
</feature>
<evidence type="ECO:0000313" key="9">
    <source>
        <dbReference type="EMBL" id="PIK51462.1"/>
    </source>
</evidence>
<feature type="domain" description="Caspase family p10" evidence="7">
    <location>
        <begin position="659"/>
        <end position="708"/>
    </location>
</feature>
<feature type="compositionally biased region" description="Basic and acidic residues" evidence="5">
    <location>
        <begin position="304"/>
        <end position="313"/>
    </location>
</feature>
<dbReference type="SMART" id="SM00115">
    <property type="entry name" value="CASc"/>
    <property type="match status" value="1"/>
</dbReference>
<dbReference type="PANTHER" id="PTHR48169:SF7">
    <property type="entry name" value="CASPASE 10"/>
    <property type="match status" value="1"/>
</dbReference>
<evidence type="ECO:0000256" key="1">
    <source>
        <dbReference type="ARBA" id="ARBA00010134"/>
    </source>
</evidence>
<dbReference type="Gene3D" id="3.40.50.1460">
    <property type="match status" value="1"/>
</dbReference>
<dbReference type="InterPro" id="IPR015917">
    <property type="entry name" value="Pept_C14A"/>
</dbReference>
<feature type="region of interest" description="Disordered" evidence="5">
    <location>
        <begin position="422"/>
        <end position="484"/>
    </location>
</feature>
<evidence type="ECO:0000259" key="8">
    <source>
        <dbReference type="PROSITE" id="PS50208"/>
    </source>
</evidence>
<dbReference type="Proteomes" id="UP000230750">
    <property type="component" value="Unassembled WGS sequence"/>
</dbReference>
<dbReference type="Gene3D" id="3.30.70.1470">
    <property type="entry name" value="Caspase-like"/>
    <property type="match status" value="1"/>
</dbReference>
<dbReference type="GO" id="GO:0004197">
    <property type="term" value="F:cysteine-type endopeptidase activity"/>
    <property type="evidence" value="ECO:0007669"/>
    <property type="project" value="InterPro"/>
</dbReference>
<dbReference type="GO" id="GO:0051604">
    <property type="term" value="P:protein maturation"/>
    <property type="evidence" value="ECO:0007669"/>
    <property type="project" value="UniProtKB-ARBA"/>
</dbReference>
<sequence length="708" mass="78247">MAGIGDIEADAKISELPTLSKKDYADLLFKLGSKMGGKDVQKLKFLCFEFMDDESFLEKKDLSALGIFNEMDRNGSLSPQNVGLLSQISYLIGKKVLQKKVFEPKGIPAWRDGSRSYISNFRLLLFKLYQYTRKEDLVKMVEFCSLRGNLLAADKQQVEDALDLFTKLINIGEIAEKDISYLKPLIDIVSSKKMTQAVDTYAETYLPKANKLTEEKDKKDDSIGGLNPQFSALRVTDTSLASSSATFNSFDKGNSLMKDKRSTQALLRPADLSASLSNNTSCSTAYKDDLKLSVLAQGACGGSESKDSKDLDSKTAYPSEEISGTHSECSGEKTECSSSSGTEYQINATSNLDVNPGKPSTAKLAKEECSKAYQPEETYKLQLESEQDTSSETFLLTPKKLSATSIGSLAEGLGEMNMAASGDMEQAEPPTSMESAKPGLKSSDPNMTVRSENTQKDLDKIKSTPNESKVSSSDSGSDSILTPVFHPVTTPVQRQDSEERYSMDQIPRGRCLILTYDKFINHKARRGNELDRKMLKDLFEDVLEFNVVEKCNLTHAQTKDEIEQMAKGSHGDCFICFVCSHGDGKSFNTSDDKEFIIQDLYTPFKPLNCKALAGKPKIFFINTCLRSSGVKFQSFKEVESDGPESMGLTAKSSSLWAEEADFCVCLSTVPGYSSARQPDEGTIYVQHLYKCFKEKYMSEHLCDILTSC</sequence>
<dbReference type="PROSITE" id="PS50207">
    <property type="entry name" value="CASPASE_P10"/>
    <property type="match status" value="1"/>
</dbReference>
<protein>
    <recommendedName>
        <fullName evidence="11">Caspase-8</fullName>
    </recommendedName>
</protein>
<dbReference type="AlphaFoldDB" id="A0A2G8KU04"/>
<evidence type="ECO:0008006" key="11">
    <source>
        <dbReference type="Google" id="ProtNLM"/>
    </source>
</evidence>
<keyword evidence="10" id="KW-1185">Reference proteome</keyword>
<dbReference type="EMBL" id="MRZV01000371">
    <property type="protein sequence ID" value="PIK51462.1"/>
    <property type="molecule type" value="Genomic_DNA"/>
</dbReference>
<evidence type="ECO:0000256" key="2">
    <source>
        <dbReference type="ARBA" id="ARBA00022703"/>
    </source>
</evidence>
<evidence type="ECO:0000256" key="3">
    <source>
        <dbReference type="ARBA" id="ARBA00022737"/>
    </source>
</evidence>
<dbReference type="Gene3D" id="1.10.533.10">
    <property type="entry name" value="Death Domain, Fas"/>
    <property type="match status" value="2"/>
</dbReference>
<dbReference type="InterPro" id="IPR011029">
    <property type="entry name" value="DEATH-like_dom_sf"/>
</dbReference>
<evidence type="ECO:0000256" key="4">
    <source>
        <dbReference type="RuleBase" id="RU003971"/>
    </source>
</evidence>
<name>A0A2G8KU04_STIJA</name>
<organism evidence="9 10">
    <name type="scientific">Stichopus japonicus</name>
    <name type="common">Sea cucumber</name>
    <dbReference type="NCBI Taxonomy" id="307972"/>
    <lineage>
        <taxon>Eukaryota</taxon>
        <taxon>Metazoa</taxon>
        <taxon>Echinodermata</taxon>
        <taxon>Eleutherozoa</taxon>
        <taxon>Echinozoa</taxon>
        <taxon>Holothuroidea</taxon>
        <taxon>Aspidochirotacea</taxon>
        <taxon>Aspidochirotida</taxon>
        <taxon>Stichopodidae</taxon>
        <taxon>Apostichopus</taxon>
    </lineage>
</organism>
<comment type="caution">
    <text evidence="9">The sequence shown here is derived from an EMBL/GenBank/DDBJ whole genome shotgun (WGS) entry which is preliminary data.</text>
</comment>
<evidence type="ECO:0000313" key="10">
    <source>
        <dbReference type="Proteomes" id="UP000230750"/>
    </source>
</evidence>
<dbReference type="InterPro" id="IPR011600">
    <property type="entry name" value="Pept_C14_caspase"/>
</dbReference>
<reference evidence="9 10" key="1">
    <citation type="journal article" date="2017" name="PLoS Biol.">
        <title>The sea cucumber genome provides insights into morphological evolution and visceral regeneration.</title>
        <authorList>
            <person name="Zhang X."/>
            <person name="Sun L."/>
            <person name="Yuan J."/>
            <person name="Sun Y."/>
            <person name="Gao Y."/>
            <person name="Zhang L."/>
            <person name="Li S."/>
            <person name="Dai H."/>
            <person name="Hamel J.F."/>
            <person name="Liu C."/>
            <person name="Yu Y."/>
            <person name="Liu S."/>
            <person name="Lin W."/>
            <person name="Guo K."/>
            <person name="Jin S."/>
            <person name="Xu P."/>
            <person name="Storey K.B."/>
            <person name="Huan P."/>
            <person name="Zhang T."/>
            <person name="Zhou Y."/>
            <person name="Zhang J."/>
            <person name="Lin C."/>
            <person name="Li X."/>
            <person name="Xing L."/>
            <person name="Huo D."/>
            <person name="Sun M."/>
            <person name="Wang L."/>
            <person name="Mercier A."/>
            <person name="Li F."/>
            <person name="Yang H."/>
            <person name="Xiang J."/>
        </authorList>
    </citation>
    <scope>NUCLEOTIDE SEQUENCE [LARGE SCALE GENOMIC DNA]</scope>
    <source>
        <strain evidence="9">Shaxun</strain>
        <tissue evidence="9">Muscle</tissue>
    </source>
</reference>
<evidence type="ECO:0000256" key="5">
    <source>
        <dbReference type="SAM" id="MobiDB-lite"/>
    </source>
</evidence>
<dbReference type="GO" id="GO:0005737">
    <property type="term" value="C:cytoplasm"/>
    <property type="evidence" value="ECO:0007669"/>
    <property type="project" value="UniProtKB-ARBA"/>
</dbReference>